<evidence type="ECO:0000256" key="1">
    <source>
        <dbReference type="SAM" id="MobiDB-lite"/>
    </source>
</evidence>
<feature type="region of interest" description="Disordered" evidence="1">
    <location>
        <begin position="43"/>
        <end position="72"/>
    </location>
</feature>
<accession>A0A6A6F4Y3</accession>
<protein>
    <submittedName>
        <fullName evidence="2">Uncharacterized protein</fullName>
    </submittedName>
</protein>
<dbReference type="EMBL" id="ML992704">
    <property type="protein sequence ID" value="KAF2207407.1"/>
    <property type="molecule type" value="Genomic_DNA"/>
</dbReference>
<evidence type="ECO:0000313" key="2">
    <source>
        <dbReference type="EMBL" id="KAF2207407.1"/>
    </source>
</evidence>
<organism evidence="2 3">
    <name type="scientific">Cercospora zeae-maydis SCOH1-5</name>
    <dbReference type="NCBI Taxonomy" id="717836"/>
    <lineage>
        <taxon>Eukaryota</taxon>
        <taxon>Fungi</taxon>
        <taxon>Dikarya</taxon>
        <taxon>Ascomycota</taxon>
        <taxon>Pezizomycotina</taxon>
        <taxon>Dothideomycetes</taxon>
        <taxon>Dothideomycetidae</taxon>
        <taxon>Mycosphaerellales</taxon>
        <taxon>Mycosphaerellaceae</taxon>
        <taxon>Cercospora</taxon>
    </lineage>
</organism>
<gene>
    <name evidence="2" type="ORF">CERZMDRAFT_91805</name>
</gene>
<dbReference type="Proteomes" id="UP000799539">
    <property type="component" value="Unassembled WGS sequence"/>
</dbReference>
<proteinExistence type="predicted"/>
<evidence type="ECO:0000313" key="3">
    <source>
        <dbReference type="Proteomes" id="UP000799539"/>
    </source>
</evidence>
<sequence length="136" mass="15490">MSILRNSLRVLAHGSLQHPIASGETTTSMHIVRYRLYSISAPGPSHTITSSRKLQKPCKRQTEEKKKKKRKCKPAKVRDIAIDITHLTNPAFELLTSANFQSKRFEANIAKKTSRRPLYAGLPQLNLDDYRFDLSE</sequence>
<reference evidence="2" key="1">
    <citation type="journal article" date="2020" name="Stud. Mycol.">
        <title>101 Dothideomycetes genomes: a test case for predicting lifestyles and emergence of pathogens.</title>
        <authorList>
            <person name="Haridas S."/>
            <person name="Albert R."/>
            <person name="Binder M."/>
            <person name="Bloem J."/>
            <person name="Labutti K."/>
            <person name="Salamov A."/>
            <person name="Andreopoulos B."/>
            <person name="Baker S."/>
            <person name="Barry K."/>
            <person name="Bills G."/>
            <person name="Bluhm B."/>
            <person name="Cannon C."/>
            <person name="Castanera R."/>
            <person name="Culley D."/>
            <person name="Daum C."/>
            <person name="Ezra D."/>
            <person name="Gonzalez J."/>
            <person name="Henrissat B."/>
            <person name="Kuo A."/>
            <person name="Liang C."/>
            <person name="Lipzen A."/>
            <person name="Lutzoni F."/>
            <person name="Magnuson J."/>
            <person name="Mondo S."/>
            <person name="Nolan M."/>
            <person name="Ohm R."/>
            <person name="Pangilinan J."/>
            <person name="Park H.-J."/>
            <person name="Ramirez L."/>
            <person name="Alfaro M."/>
            <person name="Sun H."/>
            <person name="Tritt A."/>
            <person name="Yoshinaga Y."/>
            <person name="Zwiers L.-H."/>
            <person name="Turgeon B."/>
            <person name="Goodwin S."/>
            <person name="Spatafora J."/>
            <person name="Crous P."/>
            <person name="Grigoriev I."/>
        </authorList>
    </citation>
    <scope>NUCLEOTIDE SEQUENCE</scope>
    <source>
        <strain evidence="2">SCOH1-5</strain>
    </source>
</reference>
<keyword evidence="3" id="KW-1185">Reference proteome</keyword>
<name>A0A6A6F4Y3_9PEZI</name>
<dbReference type="AlphaFoldDB" id="A0A6A6F4Y3"/>